<evidence type="ECO:0000256" key="2">
    <source>
        <dbReference type="ARBA" id="ARBA00022448"/>
    </source>
</evidence>
<evidence type="ECO:0000256" key="9">
    <source>
        <dbReference type="ARBA" id="ARBA00023136"/>
    </source>
</evidence>
<evidence type="ECO:0000256" key="7">
    <source>
        <dbReference type="ARBA" id="ARBA00023004"/>
    </source>
</evidence>
<sequence length="261" mass="28731">MAGNAFTLEGVGFSYGSTRVFKGLDLVVREGAVTTLLGANGSGKTTLFNVMTKRLKPQEGRVFLRAGNVADVRPADFAKLVSVVHQHNMAPADAEVRTLVGYGRSPYRKLGVRRSLPDREQDARMIEWALATCDLKDVEHRVISSLSGGQRQRVWMAMALAQGANVLLLDEPTTFLDVRYQLEILKLVRMLNEEHGMTVVMVLHDMNQAIEYSDEIVALVQGRIVAQGAPHDVVTPGFLSQVYGVDLDVVRVRGKPYVLAV</sequence>
<dbReference type="Gene3D" id="3.40.50.300">
    <property type="entry name" value="P-loop containing nucleotide triphosphate hydrolases"/>
    <property type="match status" value="1"/>
</dbReference>
<evidence type="ECO:0000256" key="8">
    <source>
        <dbReference type="ARBA" id="ARBA00023065"/>
    </source>
</evidence>
<keyword evidence="2" id="KW-0813">Transport</keyword>
<keyword evidence="7" id="KW-0408">Iron</keyword>
<dbReference type="RefSeq" id="WP_123190989.1">
    <property type="nucleotide sequence ID" value="NZ_QICD01000001.1"/>
</dbReference>
<dbReference type="Pfam" id="PF00005">
    <property type="entry name" value="ABC_tran"/>
    <property type="match status" value="1"/>
</dbReference>
<dbReference type="InterPro" id="IPR017871">
    <property type="entry name" value="ABC_transporter-like_CS"/>
</dbReference>
<gene>
    <name evidence="11" type="ORF">DMP08_00125</name>
</gene>
<evidence type="ECO:0000313" key="11">
    <source>
        <dbReference type="EMBL" id="RNL48908.1"/>
    </source>
</evidence>
<dbReference type="GO" id="GO:0006826">
    <property type="term" value="P:iron ion transport"/>
    <property type="evidence" value="ECO:0007669"/>
    <property type="project" value="UniProtKB-KW"/>
</dbReference>
<comment type="caution">
    <text evidence="11">The sequence shown here is derived from an EMBL/GenBank/DDBJ whole genome shotgun (WGS) entry which is preliminary data.</text>
</comment>
<keyword evidence="8" id="KW-0406">Ion transport</keyword>
<organism evidence="11 12">
    <name type="scientific">Paraeggerthella hongkongensis</name>
    <dbReference type="NCBI Taxonomy" id="230658"/>
    <lineage>
        <taxon>Bacteria</taxon>
        <taxon>Bacillati</taxon>
        <taxon>Actinomycetota</taxon>
        <taxon>Coriobacteriia</taxon>
        <taxon>Eggerthellales</taxon>
        <taxon>Eggerthellaceae</taxon>
        <taxon>Paraeggerthella</taxon>
    </lineage>
</organism>
<dbReference type="PANTHER" id="PTHR42771">
    <property type="entry name" value="IRON(3+)-HYDROXAMATE IMPORT ATP-BINDING PROTEIN FHUC"/>
    <property type="match status" value="1"/>
</dbReference>
<dbReference type="FunFam" id="3.40.50.300:FF:000134">
    <property type="entry name" value="Iron-enterobactin ABC transporter ATP-binding protein"/>
    <property type="match status" value="1"/>
</dbReference>
<dbReference type="OrthoDB" id="5296765at2"/>
<evidence type="ECO:0000256" key="4">
    <source>
        <dbReference type="ARBA" id="ARBA00022496"/>
    </source>
</evidence>
<comment type="subcellular location">
    <subcellularLocation>
        <location evidence="1">Cell membrane</location>
        <topology evidence="1">Peripheral membrane protein</topology>
    </subcellularLocation>
</comment>
<dbReference type="InterPro" id="IPR051535">
    <property type="entry name" value="Siderophore_ABC-ATPase"/>
</dbReference>
<evidence type="ECO:0000313" key="12">
    <source>
        <dbReference type="Proteomes" id="UP000278632"/>
    </source>
</evidence>
<dbReference type="InterPro" id="IPR027417">
    <property type="entry name" value="P-loop_NTPase"/>
</dbReference>
<dbReference type="GO" id="GO:0016887">
    <property type="term" value="F:ATP hydrolysis activity"/>
    <property type="evidence" value="ECO:0007669"/>
    <property type="project" value="InterPro"/>
</dbReference>
<dbReference type="SMART" id="SM00382">
    <property type="entry name" value="AAA"/>
    <property type="match status" value="1"/>
</dbReference>
<evidence type="ECO:0000256" key="3">
    <source>
        <dbReference type="ARBA" id="ARBA00022475"/>
    </source>
</evidence>
<keyword evidence="3" id="KW-1003">Cell membrane</keyword>
<feature type="domain" description="ABC transporter" evidence="10">
    <location>
        <begin position="6"/>
        <end position="246"/>
    </location>
</feature>
<dbReference type="InterPro" id="IPR003593">
    <property type="entry name" value="AAA+_ATPase"/>
</dbReference>
<dbReference type="PROSITE" id="PS50893">
    <property type="entry name" value="ABC_TRANSPORTER_2"/>
    <property type="match status" value="1"/>
</dbReference>
<proteinExistence type="predicted"/>
<dbReference type="PROSITE" id="PS00211">
    <property type="entry name" value="ABC_TRANSPORTER_1"/>
    <property type="match status" value="1"/>
</dbReference>
<dbReference type="CDD" id="cd03214">
    <property type="entry name" value="ABC_Iron-Siderophores_B12_Hemin"/>
    <property type="match status" value="1"/>
</dbReference>
<dbReference type="InterPro" id="IPR003439">
    <property type="entry name" value="ABC_transporter-like_ATP-bd"/>
</dbReference>
<dbReference type="EMBL" id="QICD01000001">
    <property type="protein sequence ID" value="RNL48908.1"/>
    <property type="molecule type" value="Genomic_DNA"/>
</dbReference>
<dbReference type="Proteomes" id="UP000278632">
    <property type="component" value="Unassembled WGS sequence"/>
</dbReference>
<dbReference type="GO" id="GO:0005524">
    <property type="term" value="F:ATP binding"/>
    <property type="evidence" value="ECO:0007669"/>
    <property type="project" value="UniProtKB-KW"/>
</dbReference>
<protein>
    <submittedName>
        <fullName evidence="11">Iron ABC transporter ATP-binding protein</fullName>
    </submittedName>
</protein>
<dbReference type="AlphaFoldDB" id="A0A3N0BKG6"/>
<keyword evidence="5" id="KW-0547">Nucleotide-binding</keyword>
<keyword evidence="12" id="KW-1185">Reference proteome</keyword>
<evidence type="ECO:0000256" key="6">
    <source>
        <dbReference type="ARBA" id="ARBA00022840"/>
    </source>
</evidence>
<reference evidence="12" key="1">
    <citation type="submission" date="2018-05" db="EMBL/GenBank/DDBJ databases">
        <title>Genome Sequencing of selected type strains of the family Eggerthellaceae.</title>
        <authorList>
            <person name="Danylec N."/>
            <person name="Stoll D.A."/>
            <person name="Doetsch A."/>
            <person name="Huch M."/>
        </authorList>
    </citation>
    <scope>NUCLEOTIDE SEQUENCE [LARGE SCALE GENOMIC DNA]</scope>
    <source>
        <strain evidence="12">DSM 16106</strain>
    </source>
</reference>
<evidence type="ECO:0000256" key="1">
    <source>
        <dbReference type="ARBA" id="ARBA00004202"/>
    </source>
</evidence>
<dbReference type="PANTHER" id="PTHR42771:SF10">
    <property type="entry name" value="FERRICHROME TRANSPORT ATP-BINDING PROTEIN FHUC"/>
    <property type="match status" value="1"/>
</dbReference>
<evidence type="ECO:0000256" key="5">
    <source>
        <dbReference type="ARBA" id="ARBA00022741"/>
    </source>
</evidence>
<accession>A0A3N0BKG6</accession>
<keyword evidence="4" id="KW-0410">Iron transport</keyword>
<name>A0A3N0BKG6_9ACTN</name>
<keyword evidence="9" id="KW-0472">Membrane</keyword>
<dbReference type="GO" id="GO:0005886">
    <property type="term" value="C:plasma membrane"/>
    <property type="evidence" value="ECO:0007669"/>
    <property type="project" value="UniProtKB-SubCell"/>
</dbReference>
<evidence type="ECO:0000259" key="10">
    <source>
        <dbReference type="PROSITE" id="PS50893"/>
    </source>
</evidence>
<keyword evidence="6 11" id="KW-0067">ATP-binding</keyword>
<dbReference type="SUPFAM" id="SSF52540">
    <property type="entry name" value="P-loop containing nucleoside triphosphate hydrolases"/>
    <property type="match status" value="1"/>
</dbReference>